<name>A0ABW5G2W4_9PSEU</name>
<dbReference type="Proteomes" id="UP001597417">
    <property type="component" value="Unassembled WGS sequence"/>
</dbReference>
<proteinExistence type="predicted"/>
<comment type="caution">
    <text evidence="1">The sequence shown here is derived from an EMBL/GenBank/DDBJ whole genome shotgun (WGS) entry which is preliminary data.</text>
</comment>
<organism evidence="1 2">
    <name type="scientific">Amycolatopsis pigmentata</name>
    <dbReference type="NCBI Taxonomy" id="450801"/>
    <lineage>
        <taxon>Bacteria</taxon>
        <taxon>Bacillati</taxon>
        <taxon>Actinomycetota</taxon>
        <taxon>Actinomycetes</taxon>
        <taxon>Pseudonocardiales</taxon>
        <taxon>Pseudonocardiaceae</taxon>
        <taxon>Amycolatopsis</taxon>
    </lineage>
</organism>
<dbReference type="RefSeq" id="WP_378270320.1">
    <property type="nucleotide sequence ID" value="NZ_JBHUKR010000022.1"/>
</dbReference>
<protein>
    <submittedName>
        <fullName evidence="1">Uncharacterized protein</fullName>
    </submittedName>
</protein>
<gene>
    <name evidence="1" type="ORF">ACFSXZ_35390</name>
</gene>
<dbReference type="EMBL" id="JBHUKR010000022">
    <property type="protein sequence ID" value="MFD2421629.1"/>
    <property type="molecule type" value="Genomic_DNA"/>
</dbReference>
<reference evidence="2" key="1">
    <citation type="journal article" date="2019" name="Int. J. Syst. Evol. Microbiol.">
        <title>The Global Catalogue of Microorganisms (GCM) 10K type strain sequencing project: providing services to taxonomists for standard genome sequencing and annotation.</title>
        <authorList>
            <consortium name="The Broad Institute Genomics Platform"/>
            <consortium name="The Broad Institute Genome Sequencing Center for Infectious Disease"/>
            <person name="Wu L."/>
            <person name="Ma J."/>
        </authorList>
    </citation>
    <scope>NUCLEOTIDE SEQUENCE [LARGE SCALE GENOMIC DNA]</scope>
    <source>
        <strain evidence="2">CGMCC 4.7645</strain>
    </source>
</reference>
<sequence>MAIHLHATPPPGGRPITQHALYNACWRGELPAEALDTNTREHLVYDLWLHGWTDTEIAAHTSMTTYTAARIRARLGLAPHHARKEAAA</sequence>
<evidence type="ECO:0000313" key="2">
    <source>
        <dbReference type="Proteomes" id="UP001597417"/>
    </source>
</evidence>
<evidence type="ECO:0000313" key="1">
    <source>
        <dbReference type="EMBL" id="MFD2421629.1"/>
    </source>
</evidence>
<keyword evidence="2" id="KW-1185">Reference proteome</keyword>
<accession>A0ABW5G2W4</accession>